<reference evidence="1" key="1">
    <citation type="submission" date="2021-01" db="EMBL/GenBank/DDBJ databases">
        <authorList>
            <person name="Kaushik A."/>
        </authorList>
    </citation>
    <scope>NUCLEOTIDE SEQUENCE</scope>
    <source>
        <strain evidence="1">Type strain: AG8-Rh-89/</strain>
    </source>
</reference>
<evidence type="ECO:0000313" key="2">
    <source>
        <dbReference type="Proteomes" id="UP000663850"/>
    </source>
</evidence>
<organism evidence="1 2">
    <name type="scientific">Rhizoctonia solani</name>
    <dbReference type="NCBI Taxonomy" id="456999"/>
    <lineage>
        <taxon>Eukaryota</taxon>
        <taxon>Fungi</taxon>
        <taxon>Dikarya</taxon>
        <taxon>Basidiomycota</taxon>
        <taxon>Agaricomycotina</taxon>
        <taxon>Agaricomycetes</taxon>
        <taxon>Cantharellales</taxon>
        <taxon>Ceratobasidiaceae</taxon>
        <taxon>Rhizoctonia</taxon>
    </lineage>
</organism>
<protein>
    <recommendedName>
        <fullName evidence="3">F-box domain-containing protein</fullName>
    </recommendedName>
</protein>
<proteinExistence type="predicted"/>
<sequence length="567" mass="64080">MTQNEPCVTIEQWEDAGAALVTALGDYAKLSLSLTPKSLDEGTKSNEITAKIDPTLKAILGQMDKLSPILLRTRNRLASPFLQLPKEIISRIFMSYVFDPISPKPSWGSTLEEEIWCIHSRLHTLFHVCSSWRQMLLAEGTFWSIIAVRSRSKWPSFECSLQRAGGCKLYLVGDDTLYGQIPLIQVLTEHGPRFRAINLNIHNPGVIRDAIDTMLQQGATESLTELSVRWTRELDIIPPLPSGHDFNYILPRNHPQQSSFTKMMGALTAFRISGIQLNWDTLAFSHRLIELQVDSIMLGDDGAIIPFLHALSSASGLRDLKIISVATFSRPGVVPDRAILSSIKFPKLQSLLLQDLYLNTLELLIPIFTHARHCLRLFLTKICLRVNTLESDGLGGELAQQSELDRATVLCALLKPLSLDTLILGEHNVRRVWRDGTVSLLLKGLPTLKTLKLYDWTFERMEWNNLTRPQAAQDNPQEHPFAALENLHIVSSRIHSERGVRDMVVSHPLQRVVLGAVAETLTSVQTYKRSLEGSELVEWFRRNVPEFHLVGEEEHLSEFESTAWRLW</sequence>
<dbReference type="EMBL" id="CAJMWZ010002616">
    <property type="protein sequence ID" value="CAE6458844.1"/>
    <property type="molecule type" value="Genomic_DNA"/>
</dbReference>
<dbReference type="AlphaFoldDB" id="A0A8H3BIU6"/>
<name>A0A8H3BIU6_9AGAM</name>
<accession>A0A8H3BIU6</accession>
<evidence type="ECO:0008006" key="3">
    <source>
        <dbReference type="Google" id="ProtNLM"/>
    </source>
</evidence>
<evidence type="ECO:0000313" key="1">
    <source>
        <dbReference type="EMBL" id="CAE6458844.1"/>
    </source>
</evidence>
<dbReference type="Proteomes" id="UP000663850">
    <property type="component" value="Unassembled WGS sequence"/>
</dbReference>
<gene>
    <name evidence="1" type="ORF">RDB_LOCUS49009</name>
</gene>
<comment type="caution">
    <text evidence="1">The sequence shown here is derived from an EMBL/GenBank/DDBJ whole genome shotgun (WGS) entry which is preliminary data.</text>
</comment>